<keyword evidence="3 9" id="KW-0812">Transmembrane</keyword>
<keyword evidence="4" id="KW-0547">Nucleotide-binding</keyword>
<dbReference type="FunFam" id="3.40.50.300:FF:001354">
    <property type="entry name" value="ATP-binding cassette (ABC) transporter, putative"/>
    <property type="match status" value="1"/>
</dbReference>
<feature type="transmembrane region" description="Helical" evidence="9">
    <location>
        <begin position="1271"/>
        <end position="1293"/>
    </location>
</feature>
<feature type="compositionally biased region" description="Polar residues" evidence="8">
    <location>
        <begin position="1495"/>
        <end position="1527"/>
    </location>
</feature>
<organism evidence="12 13">
    <name type="scientific">Psilocybe cyanescens</name>
    <dbReference type="NCBI Taxonomy" id="93625"/>
    <lineage>
        <taxon>Eukaryota</taxon>
        <taxon>Fungi</taxon>
        <taxon>Dikarya</taxon>
        <taxon>Basidiomycota</taxon>
        <taxon>Agaricomycotina</taxon>
        <taxon>Agaricomycetes</taxon>
        <taxon>Agaricomycetidae</taxon>
        <taxon>Agaricales</taxon>
        <taxon>Agaricineae</taxon>
        <taxon>Strophariaceae</taxon>
        <taxon>Psilocybe</taxon>
    </lineage>
</organism>
<feature type="domain" description="ABC transmembrane type-1" evidence="11">
    <location>
        <begin position="1076"/>
        <end position="1328"/>
    </location>
</feature>
<dbReference type="CDD" id="cd18604">
    <property type="entry name" value="ABC_6TM_VMR1_D2_like"/>
    <property type="match status" value="1"/>
</dbReference>
<keyword evidence="13" id="KW-1185">Reference proteome</keyword>
<evidence type="ECO:0000256" key="5">
    <source>
        <dbReference type="ARBA" id="ARBA00022840"/>
    </source>
</evidence>
<keyword evidence="2" id="KW-0813">Transport</keyword>
<keyword evidence="6 9" id="KW-1133">Transmembrane helix</keyword>
<feature type="transmembrane region" description="Helical" evidence="9">
    <location>
        <begin position="1086"/>
        <end position="1109"/>
    </location>
</feature>
<dbReference type="GO" id="GO:0140359">
    <property type="term" value="F:ABC-type transporter activity"/>
    <property type="evidence" value="ECO:0007669"/>
    <property type="project" value="InterPro"/>
</dbReference>
<feature type="transmembrane region" description="Helical" evidence="9">
    <location>
        <begin position="95"/>
        <end position="117"/>
    </location>
</feature>
<evidence type="ECO:0000313" key="12">
    <source>
        <dbReference type="EMBL" id="PPQ94224.1"/>
    </source>
</evidence>
<evidence type="ECO:0008006" key="14">
    <source>
        <dbReference type="Google" id="ProtNLM"/>
    </source>
</evidence>
<feature type="transmembrane region" description="Helical" evidence="9">
    <location>
        <begin position="20"/>
        <end position="38"/>
    </location>
</feature>
<comment type="subcellular location">
    <subcellularLocation>
        <location evidence="1">Membrane</location>
    </subcellularLocation>
</comment>
<dbReference type="InterPro" id="IPR003593">
    <property type="entry name" value="AAA+_ATPase"/>
</dbReference>
<evidence type="ECO:0000256" key="9">
    <source>
        <dbReference type="SAM" id="Phobius"/>
    </source>
</evidence>
<evidence type="ECO:0000256" key="8">
    <source>
        <dbReference type="SAM" id="MobiDB-lite"/>
    </source>
</evidence>
<dbReference type="SUPFAM" id="SSF90123">
    <property type="entry name" value="ABC transporter transmembrane region"/>
    <property type="match status" value="2"/>
</dbReference>
<dbReference type="STRING" id="93625.A0A409XU70"/>
<evidence type="ECO:0000256" key="1">
    <source>
        <dbReference type="ARBA" id="ARBA00004370"/>
    </source>
</evidence>
<accession>A0A409XU70</accession>
<feature type="transmembrane region" description="Helical" evidence="9">
    <location>
        <begin position="123"/>
        <end position="140"/>
    </location>
</feature>
<evidence type="ECO:0000259" key="10">
    <source>
        <dbReference type="PROSITE" id="PS50893"/>
    </source>
</evidence>
<feature type="domain" description="ABC transporter" evidence="10">
    <location>
        <begin position="697"/>
        <end position="932"/>
    </location>
</feature>
<proteinExistence type="predicted"/>
<evidence type="ECO:0000259" key="11">
    <source>
        <dbReference type="PROSITE" id="PS50929"/>
    </source>
</evidence>
<feature type="domain" description="ABC transmembrane type-1" evidence="11">
    <location>
        <begin position="298"/>
        <end position="619"/>
    </location>
</feature>
<evidence type="ECO:0000256" key="3">
    <source>
        <dbReference type="ARBA" id="ARBA00022692"/>
    </source>
</evidence>
<name>A0A409XU70_PSICY</name>
<dbReference type="PANTHER" id="PTHR24223">
    <property type="entry name" value="ATP-BINDING CASSETTE SUB-FAMILY C"/>
    <property type="match status" value="1"/>
</dbReference>
<dbReference type="InterPro" id="IPR036640">
    <property type="entry name" value="ABC1_TM_sf"/>
</dbReference>
<feature type="transmembrane region" description="Helical" evidence="9">
    <location>
        <begin position="450"/>
        <end position="472"/>
    </location>
</feature>
<dbReference type="GO" id="GO:0005524">
    <property type="term" value="F:ATP binding"/>
    <property type="evidence" value="ECO:0007669"/>
    <property type="project" value="UniProtKB-KW"/>
</dbReference>
<evidence type="ECO:0000256" key="2">
    <source>
        <dbReference type="ARBA" id="ARBA00022448"/>
    </source>
</evidence>
<dbReference type="SUPFAM" id="SSF52540">
    <property type="entry name" value="P-loop containing nucleoside triphosphate hydrolases"/>
    <property type="match status" value="2"/>
</dbReference>
<dbReference type="EMBL" id="NHYD01000415">
    <property type="protein sequence ID" value="PPQ94224.1"/>
    <property type="molecule type" value="Genomic_DNA"/>
</dbReference>
<dbReference type="CDD" id="cd03250">
    <property type="entry name" value="ABCC_MRP_domain1"/>
    <property type="match status" value="1"/>
</dbReference>
<reference evidence="12 13" key="1">
    <citation type="journal article" date="2018" name="Evol. Lett.">
        <title>Horizontal gene cluster transfer increased hallucinogenic mushroom diversity.</title>
        <authorList>
            <person name="Reynolds H.T."/>
            <person name="Vijayakumar V."/>
            <person name="Gluck-Thaler E."/>
            <person name="Korotkin H.B."/>
            <person name="Matheny P.B."/>
            <person name="Slot J.C."/>
        </authorList>
    </citation>
    <scope>NUCLEOTIDE SEQUENCE [LARGE SCALE GENOMIC DNA]</scope>
    <source>
        <strain evidence="12 13">2631</strain>
    </source>
</reference>
<dbReference type="InterPro" id="IPR011527">
    <property type="entry name" value="ABC1_TM_dom"/>
</dbReference>
<dbReference type="InterPro" id="IPR017871">
    <property type="entry name" value="ABC_transporter-like_CS"/>
</dbReference>
<feature type="transmembrane region" description="Helical" evidence="9">
    <location>
        <begin position="994"/>
        <end position="1012"/>
    </location>
</feature>
<feature type="region of interest" description="Disordered" evidence="8">
    <location>
        <begin position="399"/>
        <end position="430"/>
    </location>
</feature>
<dbReference type="GO" id="GO:0016887">
    <property type="term" value="F:ATP hydrolysis activity"/>
    <property type="evidence" value="ECO:0007669"/>
    <property type="project" value="InterPro"/>
</dbReference>
<dbReference type="Gene3D" id="1.20.1560.10">
    <property type="entry name" value="ABC transporter type 1, transmembrane domain"/>
    <property type="match status" value="2"/>
</dbReference>
<gene>
    <name evidence="12" type="ORF">CVT25_006650</name>
</gene>
<dbReference type="CDD" id="cd03244">
    <property type="entry name" value="ABCC_MRP_domain2"/>
    <property type="match status" value="1"/>
</dbReference>
<evidence type="ECO:0000256" key="4">
    <source>
        <dbReference type="ARBA" id="ARBA00022741"/>
    </source>
</evidence>
<dbReference type="GO" id="GO:0016020">
    <property type="term" value="C:membrane"/>
    <property type="evidence" value="ECO:0007669"/>
    <property type="project" value="UniProtKB-SubCell"/>
</dbReference>
<feature type="transmembrane region" description="Helical" evidence="9">
    <location>
        <begin position="1299"/>
        <end position="1320"/>
    </location>
</feature>
<keyword evidence="7 9" id="KW-0472">Membrane</keyword>
<dbReference type="PROSITE" id="PS50893">
    <property type="entry name" value="ABC_TRANSPORTER_2"/>
    <property type="match status" value="2"/>
</dbReference>
<comment type="caution">
    <text evidence="12">The sequence shown here is derived from an EMBL/GenBank/DDBJ whole genome shotgun (WGS) entry which is preliminary data.</text>
</comment>
<feature type="transmembrane region" description="Helical" evidence="9">
    <location>
        <begin position="152"/>
        <end position="174"/>
    </location>
</feature>
<dbReference type="Proteomes" id="UP000283269">
    <property type="component" value="Unassembled WGS sequence"/>
</dbReference>
<dbReference type="Pfam" id="PF00005">
    <property type="entry name" value="ABC_tran"/>
    <property type="match status" value="2"/>
</dbReference>
<feature type="compositionally biased region" description="Basic and acidic residues" evidence="8">
    <location>
        <begin position="399"/>
        <end position="409"/>
    </location>
</feature>
<dbReference type="SMART" id="SM00382">
    <property type="entry name" value="AAA"/>
    <property type="match status" value="2"/>
</dbReference>
<dbReference type="PANTHER" id="PTHR24223:SF415">
    <property type="entry name" value="FI20190P1"/>
    <property type="match status" value="1"/>
</dbReference>
<protein>
    <recommendedName>
        <fullName evidence="14">Multidrug resistance-associated ABC transporter</fullName>
    </recommendedName>
</protein>
<keyword evidence="5" id="KW-0067">ATP-binding</keyword>
<feature type="domain" description="ABC transporter" evidence="10">
    <location>
        <begin position="1371"/>
        <end position="1638"/>
    </location>
</feature>
<dbReference type="PROSITE" id="PS50929">
    <property type="entry name" value="ABC_TM1F"/>
    <property type="match status" value="2"/>
</dbReference>
<feature type="transmembrane region" description="Helical" evidence="9">
    <location>
        <begin position="560"/>
        <end position="582"/>
    </location>
</feature>
<dbReference type="InParanoid" id="A0A409XU70"/>
<feature type="transmembrane region" description="Helical" evidence="9">
    <location>
        <begin position="478"/>
        <end position="496"/>
    </location>
</feature>
<feature type="region of interest" description="Disordered" evidence="8">
    <location>
        <begin position="1485"/>
        <end position="1527"/>
    </location>
</feature>
<dbReference type="InterPro" id="IPR027417">
    <property type="entry name" value="P-loop_NTPase"/>
</dbReference>
<dbReference type="CDD" id="cd18596">
    <property type="entry name" value="ABC_6TM_VMR1_D1_like"/>
    <property type="match status" value="1"/>
</dbReference>
<dbReference type="InterPro" id="IPR050173">
    <property type="entry name" value="ABC_transporter_C-like"/>
</dbReference>
<sequence>MGLCNNRGLLEFNDACIRASWFSLLPFGLVCILCLSKLPKPRLIRQFLHFLKSPLKNFLTLREAEALDNKPEGNRATEEGNGEEFPKSQLHRHNAVLMFIGVAEGLCWVAGGSFQLYNTTDHWTGILCYALAISWTYSAIRPLSRSTFSPPYDVAVLYLLFFFGSLVDIGGVLYDRAVLLSPPPSTLSLSIRSANLLAIVLSLTIIFNIPSEIPSSKVDSQEIGHSLTTEDYATLWQWVSFSWIYPLIKSGRNATLHEKDVWTLSPTMQSRPLFAKFNALHRTTLFRRIWAANSLDIIIDFTLTIVSVMLQYTGPFFLKKILDEIDAEEITSERKMRAYTYAFLAFFCTVVKTQSDLQHLWFSRRASTRIRSELMASIYAKALKRKDFSAVIDKTKANDDQNVPKDVPKSHKGKRGGKGKSDTSDDAKPGASTGKIVNLMSSDSNRISRMVTIIFNLYGAPFEIIIACTFLYQLLGPSAFAGFLVLIVGWPLNNFLARRNVRINKGIMSAQDKRMGVLNEMIRAIKFIKLFAWEERWIDRAMDARDLELKWIRKVRINQILFHLLTTSAPILVSIISFFTYVMSGNELTISTAFTAIALFSMVRAPLKVLPTYLVQILQAQVALERISVYLDEEEVTDQVSTFKKISQPPNLDDDEGLGLENAVLQWNEVIIPNKKDKAKPNTQPSSENPEIILVNEEGHSVSESLEERKFELRDISIKFPDGKLTVVTGPTASGKTALLMAVLGEMTLLSGRIILSKDPNRVDENGFMYCISYAAQLPWLLHRSIKENIIFGYPFDEERYNSVVECCALLPDLEMLEDGDATEIGARGVNLSGGQKARVALARAVYARTKYVLLDDPLSAVDSHTSRFLFDRLLCGPLLANRTVVLVTHHVNLVLPAAHYLVRMLDGRIDTQGTVHELREQGVLSDIETDASIQSHKNEQINVEAGAPGDVSEDHSGPKIEAKKPRKLISEEFRETGGVKWSIYITYLKASSYRIWIILASVVFISQFLGITEKLWIRTWGEAYRNETTTAPYNIHTFHTFTDVSIMDGNIAQFGLRRVRQITDDAPRSPGPFGIIWPSATEHPLLYIGIYAAIGMITALVSVLSVTAQYTGALRASRILFKRLLISIVRATFRFHDTTPQGRILNRFGKDMDTIDSSLAGTLQAVNSALAGFLVAILTVAVVLPYFCIPAFFIGLIYRELAIGYLNTGRDLRRMEATTRSPIYSHFGEMLEGIVTVRAFSAERRFLDSLHTKIDISTKMWYMFWMTNRWLLVNFDTLGAVIVLLTTVFSIATLKNDAGLAALCITSAMAFTLSVYWTCRYWTSLELDLNSVERLIEYLDVPQEPPAIVESNRVPAYWPSSTGNTELLVVENLEVKYAPELPSVISDVSFSLKAGERVGLLGRTGSGKSTLATSIMRFVDPTNGRIIVDGIDISTIGVYDLRSKMTFIPQDATLFSGTLRDNLDPFGDHTDEECIEALRRVRMTSDGQGDAAHNRSTMSSRNPSRASSIHSDPISTTTTNVDTRPSISLDSQVAAGGTNFSQGQRQLIAMARALIRRSPIIIFDEATSSIDFSTDSIIQATIREEFRGSLLLTVAHRLRTIIDYDRLIVLDKGKVVEFDTPWNLINKEDGMFRNMCMKTGTFSELEEAAKVASLLNPPK</sequence>
<dbReference type="Gene3D" id="3.40.50.300">
    <property type="entry name" value="P-loop containing nucleotide triphosphate hydrolases"/>
    <property type="match status" value="2"/>
</dbReference>
<evidence type="ECO:0000256" key="7">
    <source>
        <dbReference type="ARBA" id="ARBA00023136"/>
    </source>
</evidence>
<evidence type="ECO:0000256" key="6">
    <source>
        <dbReference type="ARBA" id="ARBA00022989"/>
    </source>
</evidence>
<evidence type="ECO:0000313" key="13">
    <source>
        <dbReference type="Proteomes" id="UP000283269"/>
    </source>
</evidence>
<dbReference type="InterPro" id="IPR003439">
    <property type="entry name" value="ABC_transporter-like_ATP-bd"/>
</dbReference>
<feature type="compositionally biased region" description="Basic and acidic residues" evidence="8">
    <location>
        <begin position="419"/>
        <end position="428"/>
    </location>
</feature>
<dbReference type="Pfam" id="PF00664">
    <property type="entry name" value="ABC_membrane"/>
    <property type="match status" value="2"/>
</dbReference>
<dbReference type="OrthoDB" id="6500128at2759"/>
<feature type="transmembrane region" description="Helical" evidence="9">
    <location>
        <begin position="1170"/>
        <end position="1199"/>
    </location>
</feature>
<feature type="transmembrane region" description="Helical" evidence="9">
    <location>
        <begin position="186"/>
        <end position="207"/>
    </location>
</feature>
<dbReference type="PROSITE" id="PS00211">
    <property type="entry name" value="ABC_TRANSPORTER_1"/>
    <property type="match status" value="2"/>
</dbReference>